<proteinExistence type="predicted"/>
<sequence>MNKYYILNHMRKKLSFSKSNIQQIKKLGLTADDVEKQMAVYCRGSNFLKLNRSCTINDGIISFSKAERDKLIRLYEKEAEKFKIIKFVPASGAASRMFAEWFMALDAGEFNSPAFNKSFLRNLRKYPFYCLLKQNKRASKFIEQKDIKKILDYVLKERGMNFGWLPKALIPFHRYSAAGIRTSLEEHLFEAAQYIRSAKGLCNLHFTVSREHKNDIAKKIKAVKPGYEKLGRVKYKISLSVQSASTNTLAVDENDCPLRDIAGNLIFRPGGHGALLKNLQNLDADLIFVKNIDNVVPEKILKKIIPYKKMLGGVAIKIQEEISAVLHMLEEEKIDFRQIDQIKNYCIRRLNIIFPPTLAKQSLKKQVKIISSLIDRPLRICAIVRNEGEPGGAPFWVEERDGSQTMQIVESGHVNKDDQKQVAIWSTAQYFNPVDMVCCTKDCRGKKFNLDDYVDNDAYLITIKNEKGRLLKALELPGLWNGGMAYWNTVFVELPKMVFNPVKTVNDLLRPEHLIK</sequence>
<feature type="domain" description="DUF4301" evidence="1">
    <location>
        <begin position="18"/>
        <end position="513"/>
    </location>
</feature>
<dbReference type="EMBL" id="LNQE01000903">
    <property type="protein sequence ID" value="KUG23497.1"/>
    <property type="molecule type" value="Genomic_DNA"/>
</dbReference>
<keyword evidence="2" id="KW-0808">Transferase</keyword>
<dbReference type="InterPro" id="IPR025393">
    <property type="entry name" value="DUF4301"/>
</dbReference>
<dbReference type="Pfam" id="PF14134">
    <property type="entry name" value="DUF4301"/>
    <property type="match status" value="1"/>
</dbReference>
<dbReference type="SUPFAM" id="SSF53448">
    <property type="entry name" value="Nucleotide-diphospho-sugar transferases"/>
    <property type="match status" value="1"/>
</dbReference>
<gene>
    <name evidence="2" type="ORF">ASZ90_006701</name>
</gene>
<protein>
    <submittedName>
        <fullName evidence="2">Ribosylnicotinamide kinase</fullName>
        <ecNumber evidence="2">2.7.1.22</ecNumber>
    </submittedName>
</protein>
<comment type="caution">
    <text evidence="2">The sequence shown here is derived from an EMBL/GenBank/DDBJ whole genome shotgun (WGS) entry which is preliminary data.</text>
</comment>
<accession>A0A0W8FRV7</accession>
<dbReference type="GO" id="GO:0050262">
    <property type="term" value="F:ribosylnicotinamide kinase activity"/>
    <property type="evidence" value="ECO:0007669"/>
    <property type="project" value="UniProtKB-EC"/>
</dbReference>
<dbReference type="AlphaFoldDB" id="A0A0W8FRV7"/>
<dbReference type="InterPro" id="IPR029044">
    <property type="entry name" value="Nucleotide-diphossugar_trans"/>
</dbReference>
<evidence type="ECO:0000313" key="2">
    <source>
        <dbReference type="EMBL" id="KUG23497.1"/>
    </source>
</evidence>
<evidence type="ECO:0000259" key="1">
    <source>
        <dbReference type="Pfam" id="PF14134"/>
    </source>
</evidence>
<dbReference type="EC" id="2.7.1.22" evidence="2"/>
<name>A0A0W8FRV7_9ZZZZ</name>
<keyword evidence="2" id="KW-0418">Kinase</keyword>
<reference evidence="2" key="1">
    <citation type="journal article" date="2015" name="Proc. Natl. Acad. Sci. U.S.A.">
        <title>Networks of energetic and metabolic interactions define dynamics in microbial communities.</title>
        <authorList>
            <person name="Embree M."/>
            <person name="Liu J.K."/>
            <person name="Al-Bassam M.M."/>
            <person name="Zengler K."/>
        </authorList>
    </citation>
    <scope>NUCLEOTIDE SEQUENCE</scope>
</reference>
<organism evidence="2">
    <name type="scientific">hydrocarbon metagenome</name>
    <dbReference type="NCBI Taxonomy" id="938273"/>
    <lineage>
        <taxon>unclassified sequences</taxon>
        <taxon>metagenomes</taxon>
        <taxon>ecological metagenomes</taxon>
    </lineage>
</organism>